<keyword evidence="1" id="KW-0732">Signal</keyword>
<dbReference type="AlphaFoldDB" id="A0A8J9V3T8"/>
<reference evidence="2" key="1">
    <citation type="submission" date="2021-12" db="EMBL/GenBank/DDBJ databases">
        <authorList>
            <person name="Martin H S."/>
        </authorList>
    </citation>
    <scope>NUCLEOTIDE SEQUENCE</scope>
</reference>
<keyword evidence="3" id="KW-1185">Reference proteome</keyword>
<evidence type="ECO:0000313" key="2">
    <source>
        <dbReference type="EMBL" id="CAH0729709.1"/>
    </source>
</evidence>
<organism evidence="2 3">
    <name type="scientific">Brenthis ino</name>
    <name type="common">lesser marbled fritillary</name>
    <dbReference type="NCBI Taxonomy" id="405034"/>
    <lineage>
        <taxon>Eukaryota</taxon>
        <taxon>Metazoa</taxon>
        <taxon>Ecdysozoa</taxon>
        <taxon>Arthropoda</taxon>
        <taxon>Hexapoda</taxon>
        <taxon>Insecta</taxon>
        <taxon>Pterygota</taxon>
        <taxon>Neoptera</taxon>
        <taxon>Endopterygota</taxon>
        <taxon>Lepidoptera</taxon>
        <taxon>Glossata</taxon>
        <taxon>Ditrysia</taxon>
        <taxon>Papilionoidea</taxon>
        <taxon>Nymphalidae</taxon>
        <taxon>Heliconiinae</taxon>
        <taxon>Argynnini</taxon>
        <taxon>Brenthis</taxon>
    </lineage>
</organism>
<protein>
    <recommendedName>
        <fullName evidence="4">Neuropeptide-like 4</fullName>
    </recommendedName>
</protein>
<feature type="chain" id="PRO_5035453193" description="Neuropeptide-like 4" evidence="1">
    <location>
        <begin position="17"/>
        <end position="68"/>
    </location>
</feature>
<accession>A0A8J9V3T8</accession>
<gene>
    <name evidence="2" type="ORF">BINO364_LOCUS14766</name>
</gene>
<proteinExistence type="predicted"/>
<evidence type="ECO:0000313" key="3">
    <source>
        <dbReference type="Proteomes" id="UP000838878"/>
    </source>
</evidence>
<feature type="non-terminal residue" evidence="2">
    <location>
        <position position="68"/>
    </location>
</feature>
<dbReference type="Proteomes" id="UP000838878">
    <property type="component" value="Chromosome 8"/>
</dbReference>
<evidence type="ECO:0000256" key="1">
    <source>
        <dbReference type="SAM" id="SignalP"/>
    </source>
</evidence>
<name>A0A8J9V3T8_9NEOP</name>
<feature type="signal peptide" evidence="1">
    <location>
        <begin position="1"/>
        <end position="16"/>
    </location>
</feature>
<sequence>MFKYILFAALLAFTAAKPLVVEYPVASVSAYSTPVAVDYTAPYYYPGYATAYDYAAYSYPYNYEYFVR</sequence>
<dbReference type="EMBL" id="OV170228">
    <property type="protein sequence ID" value="CAH0729709.1"/>
    <property type="molecule type" value="Genomic_DNA"/>
</dbReference>
<evidence type="ECO:0008006" key="4">
    <source>
        <dbReference type="Google" id="ProtNLM"/>
    </source>
</evidence>